<protein>
    <submittedName>
        <fullName evidence="1">Uncharacterized protein</fullName>
    </submittedName>
</protein>
<gene>
    <name evidence="1" type="ORF">EKN06_12360</name>
</gene>
<name>A0A437GVD4_9SPHN</name>
<proteinExistence type="predicted"/>
<evidence type="ECO:0000313" key="1">
    <source>
        <dbReference type="EMBL" id="RVQ65721.1"/>
    </source>
</evidence>
<dbReference type="Proteomes" id="UP000283003">
    <property type="component" value="Unassembled WGS sequence"/>
</dbReference>
<dbReference type="EMBL" id="RXOL01000006">
    <property type="protein sequence ID" value="RVQ65721.1"/>
    <property type="molecule type" value="Genomic_DNA"/>
</dbReference>
<accession>A0A437GVD4</accession>
<comment type="caution">
    <text evidence="1">The sequence shown here is derived from an EMBL/GenBank/DDBJ whole genome shotgun (WGS) entry which is preliminary data.</text>
</comment>
<evidence type="ECO:0000313" key="2">
    <source>
        <dbReference type="Proteomes" id="UP000283003"/>
    </source>
</evidence>
<sequence>MLSRHPRPFSSFFALDGANTNSGLFSYFSGDPLWPVAASIFALTFNRSILRRLNLAAHRLQFTVAPDMLVALVFGQVEPVQNAGKV</sequence>
<dbReference type="RefSeq" id="WP_127613232.1">
    <property type="nucleotide sequence ID" value="NZ_RXOL01000006.1"/>
</dbReference>
<organism evidence="1 2">
    <name type="scientific">Croceicoccus ponticola</name>
    <dbReference type="NCBI Taxonomy" id="2217664"/>
    <lineage>
        <taxon>Bacteria</taxon>
        <taxon>Pseudomonadati</taxon>
        <taxon>Pseudomonadota</taxon>
        <taxon>Alphaproteobacteria</taxon>
        <taxon>Sphingomonadales</taxon>
        <taxon>Erythrobacteraceae</taxon>
        <taxon>Croceicoccus</taxon>
    </lineage>
</organism>
<dbReference type="AlphaFoldDB" id="A0A437GVD4"/>
<keyword evidence="2" id="KW-1185">Reference proteome</keyword>
<reference evidence="1 2" key="1">
    <citation type="submission" date="2018-12" db="EMBL/GenBank/DDBJ databases">
        <title>Croceicoccus ponticola sp. nov., a lipolytic bacterium isolated from seawater.</title>
        <authorList>
            <person name="Yoon J.-H."/>
        </authorList>
    </citation>
    <scope>NUCLEOTIDE SEQUENCE [LARGE SCALE GENOMIC DNA]</scope>
    <source>
        <strain evidence="1 2">GM-16</strain>
    </source>
</reference>